<name>A0ABT8UCU5_9MYCO</name>
<dbReference type="RefSeq" id="WP_302912791.1">
    <property type="nucleotide sequence ID" value="NZ_JAUMSQ010000011.1"/>
</dbReference>
<accession>A0ABT8UCU5</accession>
<dbReference type="SUPFAM" id="SSF52833">
    <property type="entry name" value="Thioredoxin-like"/>
    <property type="match status" value="1"/>
</dbReference>
<organism evidence="1 2">
    <name type="scientific">Mycolicibacterium arseniciresistens</name>
    <dbReference type="NCBI Taxonomy" id="3062257"/>
    <lineage>
        <taxon>Bacteria</taxon>
        <taxon>Bacillati</taxon>
        <taxon>Actinomycetota</taxon>
        <taxon>Actinomycetes</taxon>
        <taxon>Mycobacteriales</taxon>
        <taxon>Mycobacteriaceae</taxon>
        <taxon>Mycolicibacterium</taxon>
    </lineage>
</organism>
<dbReference type="Pfam" id="PF05988">
    <property type="entry name" value="DUF899"/>
    <property type="match status" value="1"/>
</dbReference>
<dbReference type="Proteomes" id="UP001168823">
    <property type="component" value="Unassembled WGS sequence"/>
</dbReference>
<comment type="caution">
    <text evidence="1">The sequence shown here is derived from an EMBL/GenBank/DDBJ whole genome shotgun (WGS) entry which is preliminary data.</text>
</comment>
<sequence length="224" mass="25676">MALPDIVPREEWQAARDELLAEEKALMKARDALAAKRRRLPMTPVRGDYRFVGPDGEVDLLGLFAGRRQLIVYRFFYAPDVENWPDGACSGCSLFADTVVHPAHLAARDTTLVFVSAAPQERVAAYKARMGWEDLPFFTLVDEEFSRDFGVEEMFGLTVFIRDGDSVFQTYFVNGRGIEEIGPVWSFLDITPLGRQEEWQEVPPGRPQGRPYEWWRLHDNYGDR</sequence>
<protein>
    <submittedName>
        <fullName evidence="1">DUF899 domain-containing protein</fullName>
    </submittedName>
</protein>
<reference evidence="1" key="1">
    <citation type="submission" date="2023-07" db="EMBL/GenBank/DDBJ databases">
        <title>Mycolicibacterium sp. nov., a novel bacterial species.</title>
        <authorList>
            <person name="Cao Y."/>
        </authorList>
    </citation>
    <scope>NUCLEOTIDE SEQUENCE</scope>
    <source>
        <strain evidence="1">KC 300</strain>
    </source>
</reference>
<dbReference type="InterPro" id="IPR036249">
    <property type="entry name" value="Thioredoxin-like_sf"/>
</dbReference>
<dbReference type="EMBL" id="JAUMSQ010000011">
    <property type="protein sequence ID" value="MDO3634690.1"/>
    <property type="molecule type" value="Genomic_DNA"/>
</dbReference>
<dbReference type="InterPro" id="IPR010296">
    <property type="entry name" value="DUF899_thioredox"/>
</dbReference>
<keyword evidence="2" id="KW-1185">Reference proteome</keyword>
<proteinExistence type="predicted"/>
<evidence type="ECO:0000313" key="1">
    <source>
        <dbReference type="EMBL" id="MDO3634690.1"/>
    </source>
</evidence>
<evidence type="ECO:0000313" key="2">
    <source>
        <dbReference type="Proteomes" id="UP001168823"/>
    </source>
</evidence>
<gene>
    <name evidence="1" type="ORF">Q2100_02895</name>
</gene>